<evidence type="ECO:0000256" key="2">
    <source>
        <dbReference type="ARBA" id="ARBA00022741"/>
    </source>
</evidence>
<dbReference type="Proteomes" id="UP000322530">
    <property type="component" value="Unassembled WGS sequence"/>
</dbReference>
<keyword evidence="1" id="KW-0808">Transferase</keyword>
<accession>A0A5A5TAM3</accession>
<dbReference type="PANTHER" id="PTHR43289">
    <property type="entry name" value="MITOGEN-ACTIVATED PROTEIN KINASE KINASE KINASE 20-RELATED"/>
    <property type="match status" value="1"/>
</dbReference>
<dbReference type="EMBL" id="BIXY01000026">
    <property type="protein sequence ID" value="GCF08560.1"/>
    <property type="molecule type" value="Genomic_DNA"/>
</dbReference>
<evidence type="ECO:0000256" key="4">
    <source>
        <dbReference type="ARBA" id="ARBA00022840"/>
    </source>
</evidence>
<dbReference type="PROSITE" id="PS00107">
    <property type="entry name" value="PROTEIN_KINASE_ATP"/>
    <property type="match status" value="1"/>
</dbReference>
<comment type="caution">
    <text evidence="8">The sequence shown here is derived from an EMBL/GenBank/DDBJ whole genome shotgun (WGS) entry which is preliminary data.</text>
</comment>
<feature type="compositionally biased region" description="Polar residues" evidence="6">
    <location>
        <begin position="366"/>
        <end position="375"/>
    </location>
</feature>
<keyword evidence="2 5" id="KW-0547">Nucleotide-binding</keyword>
<dbReference type="InterPro" id="IPR017441">
    <property type="entry name" value="Protein_kinase_ATP_BS"/>
</dbReference>
<name>A0A5A5TAM3_9CHLR</name>
<dbReference type="Gene3D" id="2.130.10.10">
    <property type="entry name" value="YVTN repeat-like/Quinoprotein amine dehydrogenase"/>
    <property type="match status" value="2"/>
</dbReference>
<dbReference type="SUPFAM" id="SSF56112">
    <property type="entry name" value="Protein kinase-like (PK-like)"/>
    <property type="match status" value="1"/>
</dbReference>
<dbReference type="InterPro" id="IPR015943">
    <property type="entry name" value="WD40/YVTN_repeat-like_dom_sf"/>
</dbReference>
<dbReference type="AlphaFoldDB" id="A0A5A5TAM3"/>
<dbReference type="SMART" id="SM00220">
    <property type="entry name" value="S_TKc"/>
    <property type="match status" value="1"/>
</dbReference>
<feature type="binding site" evidence="5">
    <location>
        <position position="79"/>
    </location>
    <ligand>
        <name>ATP</name>
        <dbReference type="ChEBI" id="CHEBI:30616"/>
    </ligand>
</feature>
<reference evidence="8 9" key="1">
    <citation type="submission" date="2019-01" db="EMBL/GenBank/DDBJ databases">
        <title>Draft genome sequence of Dictyobacter sp. Uno17.</title>
        <authorList>
            <person name="Wang C.M."/>
            <person name="Zheng Y."/>
            <person name="Sakai Y."/>
            <person name="Abe K."/>
            <person name="Yokota A."/>
            <person name="Yabe S."/>
        </authorList>
    </citation>
    <scope>NUCLEOTIDE SEQUENCE [LARGE SCALE GENOMIC DNA]</scope>
    <source>
        <strain evidence="8 9">Uno17</strain>
    </source>
</reference>
<gene>
    <name evidence="8" type="ORF">KDI_21240</name>
</gene>
<dbReference type="Pfam" id="PF00069">
    <property type="entry name" value="Pkinase"/>
    <property type="match status" value="1"/>
</dbReference>
<keyword evidence="3" id="KW-0418">Kinase</keyword>
<dbReference type="CDD" id="cd14014">
    <property type="entry name" value="STKc_PknB_like"/>
    <property type="match status" value="1"/>
</dbReference>
<dbReference type="OrthoDB" id="145782at2"/>
<evidence type="ECO:0000313" key="8">
    <source>
        <dbReference type="EMBL" id="GCF08560.1"/>
    </source>
</evidence>
<proteinExistence type="predicted"/>
<evidence type="ECO:0000259" key="7">
    <source>
        <dbReference type="PROSITE" id="PS50011"/>
    </source>
</evidence>
<dbReference type="RefSeq" id="WP_149401547.1">
    <property type="nucleotide sequence ID" value="NZ_BIXY01000026.1"/>
</dbReference>
<dbReference type="InterPro" id="IPR036322">
    <property type="entry name" value="WD40_repeat_dom_sf"/>
</dbReference>
<dbReference type="GO" id="GO:0004674">
    <property type="term" value="F:protein serine/threonine kinase activity"/>
    <property type="evidence" value="ECO:0007669"/>
    <property type="project" value="TreeGrafter"/>
</dbReference>
<evidence type="ECO:0000256" key="5">
    <source>
        <dbReference type="PROSITE-ProRule" id="PRU10141"/>
    </source>
</evidence>
<protein>
    <recommendedName>
        <fullName evidence="7">Protein kinase domain-containing protein</fullName>
    </recommendedName>
</protein>
<dbReference type="SUPFAM" id="SSF50978">
    <property type="entry name" value="WD40 repeat-like"/>
    <property type="match status" value="1"/>
</dbReference>
<dbReference type="GO" id="GO:0005524">
    <property type="term" value="F:ATP binding"/>
    <property type="evidence" value="ECO:0007669"/>
    <property type="project" value="UniProtKB-UniRule"/>
</dbReference>
<feature type="domain" description="Protein kinase" evidence="7">
    <location>
        <begin position="49"/>
        <end position="310"/>
    </location>
</feature>
<keyword evidence="9" id="KW-1185">Reference proteome</keyword>
<dbReference type="SMART" id="SM00320">
    <property type="entry name" value="WD40"/>
    <property type="match status" value="4"/>
</dbReference>
<keyword evidence="4 5" id="KW-0067">ATP-binding</keyword>
<dbReference type="InterPro" id="IPR001680">
    <property type="entry name" value="WD40_rpt"/>
</dbReference>
<evidence type="ECO:0000256" key="3">
    <source>
        <dbReference type="ARBA" id="ARBA00022777"/>
    </source>
</evidence>
<dbReference type="Pfam" id="PF00400">
    <property type="entry name" value="WD40"/>
    <property type="match status" value="1"/>
</dbReference>
<evidence type="ECO:0000313" key="9">
    <source>
        <dbReference type="Proteomes" id="UP000322530"/>
    </source>
</evidence>
<evidence type="ECO:0000256" key="6">
    <source>
        <dbReference type="SAM" id="MobiDB-lite"/>
    </source>
</evidence>
<dbReference type="Gene3D" id="1.10.510.10">
    <property type="entry name" value="Transferase(Phosphotransferase) domain 1"/>
    <property type="match status" value="1"/>
</dbReference>
<dbReference type="InterPro" id="IPR000719">
    <property type="entry name" value="Prot_kinase_dom"/>
</dbReference>
<feature type="region of interest" description="Disordered" evidence="6">
    <location>
        <begin position="345"/>
        <end position="375"/>
    </location>
</feature>
<dbReference type="InterPro" id="IPR011009">
    <property type="entry name" value="Kinase-like_dom_sf"/>
</dbReference>
<dbReference type="PANTHER" id="PTHR43289:SF34">
    <property type="entry name" value="SERINE_THREONINE-PROTEIN KINASE YBDM-RELATED"/>
    <property type="match status" value="1"/>
</dbReference>
<organism evidence="8 9">
    <name type="scientific">Dictyobacter arantiisoli</name>
    <dbReference type="NCBI Taxonomy" id="2014874"/>
    <lineage>
        <taxon>Bacteria</taxon>
        <taxon>Bacillati</taxon>
        <taxon>Chloroflexota</taxon>
        <taxon>Ktedonobacteria</taxon>
        <taxon>Ktedonobacterales</taxon>
        <taxon>Dictyobacteraceae</taxon>
        <taxon>Dictyobacter</taxon>
    </lineage>
</organism>
<sequence>MAVDPLFCPRCGAACASDAALCSFCQHRLTDTVDDRDVDADQPLLFERYQILEQIGSGGFGAVYKARDMQERQRLVAIKQINLRGLTTQEIIEATDGFNRELRFLSSLFDPHLPQVYGHRTDPEHWYVIMQYIAGETLEQYLHDPGSKDMLRALPLDEIVDIGLQLCDVLQYLHSQQPPVIFRDLKPANVMRMPSGALYLIDFGIARYFKPGQVKDTIPFGSPGYAAPEQYGKGQTTAQADIYSLGALLYFLLSRRDPAENPFHFTPLRLYGGVGLPEIEALIMKMVELETHRRPNHVTQVAFVLQHVKHLREEQGYANWRPSSPPPTEANPALYWQSAPVSNASQIPQQQQQQQQQRRVPPAPQTAGQAGKQSGVNRRKFVQGALLVGTLAFMGRYIIPDLNFHYGRGQGAYEPVNNEKMLFPNILNNRSAKMGTEAVTCLSAAAQGQVFATADVTGKIVLWSTTTLQSVYTLSVKQPISSLAWSADSTYLAAAAGRSIYLWKVPPVIDSAVLSNIPYQVYENLLAGTIQTVSWLPEPNGLTFALSGSDGTVKMVTLSEDAKQIKYSQQKVHNGAGPLKTGANVTGDGSLSWFGQQYIALQDPKLMEIWDTSNLNSGQSKVAVATITLPTEASPAREIHWYPDPEKFGSMQVMIILSMDNVIHLLSLQQNTLSPLSSYDLTASEMVQHVYAVTCSDDGHYLFAATDKGIYGWEVNGANAFIPFNASQGNSTVLNYLSNRDGMLVIAGNDNGDITMWKIA</sequence>
<dbReference type="PROSITE" id="PS50011">
    <property type="entry name" value="PROTEIN_KINASE_DOM"/>
    <property type="match status" value="1"/>
</dbReference>
<evidence type="ECO:0000256" key="1">
    <source>
        <dbReference type="ARBA" id="ARBA00022679"/>
    </source>
</evidence>